<reference evidence="2" key="1">
    <citation type="submission" date="2023-06" db="EMBL/GenBank/DDBJ databases">
        <title>Genome sequences of Xanthomonas arboricola from Serbia and Montenegro.</title>
        <authorList>
            <person name="Ilicic R."/>
            <person name="Jelusic A."/>
            <person name="Harrison J."/>
            <person name="Greer S."/>
            <person name="Grant M."/>
            <person name="Vicente J."/>
            <person name="Popovic Milovanovic T."/>
            <person name="Studholme D.J."/>
        </authorList>
    </citation>
    <scope>NUCLEOTIDE SEQUENCE</scope>
    <source>
        <strain evidence="2">Xp320</strain>
    </source>
</reference>
<organism evidence="2">
    <name type="scientific">Xanthomonas arboricola pv. pruni</name>
    <dbReference type="NCBI Taxonomy" id="69929"/>
    <lineage>
        <taxon>Bacteria</taxon>
        <taxon>Pseudomonadati</taxon>
        <taxon>Pseudomonadota</taxon>
        <taxon>Gammaproteobacteria</taxon>
        <taxon>Lysobacterales</taxon>
        <taxon>Lysobacteraceae</taxon>
        <taxon>Xanthomonas</taxon>
    </lineage>
</organism>
<dbReference type="Pfam" id="PF24098">
    <property type="entry name" value="DUF7380"/>
    <property type="match status" value="1"/>
</dbReference>
<evidence type="ECO:0000313" key="2">
    <source>
        <dbReference type="EMBL" id="MDN0285964.1"/>
    </source>
</evidence>
<comment type="caution">
    <text evidence="2">The sequence shown here is derived from an EMBL/GenBank/DDBJ whole genome shotgun (WGS) entry which is preliminary data.</text>
</comment>
<dbReference type="AlphaFoldDB" id="A0AAQ1AJW3"/>
<feature type="domain" description="DUF7380" evidence="1">
    <location>
        <begin position="7"/>
        <end position="192"/>
    </location>
</feature>
<sequence>MPELIVPWTRATLEDVEAFSFLEFPHADIEASPHALGSIYEEELTYQKTTPDSAVGRVLAMLASALKMHSQLELPKSPYGPMMQLQDRRTAIPADWSGEAVSALARLGERATNPAVQARLLDVAWFLQRHRVNAGHAAAASYLSVAKRVYEGALVDADDEQLPGAKMLTVRNALRRGLQICMQLRPPEPEVNDLSAFVLEVATHLETANDFRGLYSMLELSHEFDIGDPSHRANRIEHLAEASVIDIPHLKSDALVLAAKDWRVAKDTEGYERCLMAASQVLAENGRSMNHAFSGSHWLQQALDILRGLRSPVAKERKRDLRIELIRMQAAAEDEMGFFEHPFDIAELVKDTTAQLENITLVDGLFFLASISRSRQPDELMEEARRTINQFPLSSLFGVQQYDADSYVRYRAPGTGFGEENAEAIEYQIAKAESLTRSLIVEGQIKIILENLATHFSILEDDLAPFCRDSPFVPTDLNYTFTRGLTAFLHGDMRSAVAILIPLMESSLVYVLKGHEVDVVNHDDQTGTQEDMTITQLFAKRRTELDKIFGKAITDDINRVFLARSGPGLHHAVAHGTLNDHTAFGTDAVYACWLMFCLCLTPFFDQYRSSRRASQQEPQTLAQQINPAADSV</sequence>
<evidence type="ECO:0000259" key="1">
    <source>
        <dbReference type="Pfam" id="PF24098"/>
    </source>
</evidence>
<proteinExistence type="predicted"/>
<dbReference type="RefSeq" id="WP_126750750.1">
    <property type="nucleotide sequence ID" value="NZ_CP044334.1"/>
</dbReference>
<dbReference type="EMBL" id="JASVYU010000003">
    <property type="protein sequence ID" value="MDN0285964.1"/>
    <property type="molecule type" value="Genomic_DNA"/>
</dbReference>
<gene>
    <name evidence="2" type="ORF">QSH54_04715</name>
</gene>
<protein>
    <recommendedName>
        <fullName evidence="1">DUF7380 domain-containing protein</fullName>
    </recommendedName>
</protein>
<accession>A0AAQ1AJW3</accession>
<dbReference type="InterPro" id="IPR055804">
    <property type="entry name" value="DUF7380"/>
</dbReference>
<name>A0AAQ1AJW3_9XANT</name>